<comment type="caution">
    <text evidence="16">The sequence shown here is derived from an EMBL/GenBank/DDBJ whole genome shotgun (WGS) entry which is preliminary data.</text>
</comment>
<keyword evidence="6" id="KW-0548">Nucleotidyltransferase</keyword>
<evidence type="ECO:0000256" key="12">
    <source>
        <dbReference type="RuleBase" id="RU361228"/>
    </source>
</evidence>
<keyword evidence="8 14" id="KW-1133">Transmembrane helix</keyword>
<dbReference type="Gene3D" id="2.30.30.100">
    <property type="match status" value="4"/>
</dbReference>
<feature type="transmembrane region" description="Helical" evidence="14">
    <location>
        <begin position="1968"/>
        <end position="1986"/>
    </location>
</feature>
<feature type="repeat" description="ANK" evidence="11">
    <location>
        <begin position="1607"/>
        <end position="1639"/>
    </location>
</feature>
<keyword evidence="7" id="KW-0732">Signal</keyword>
<dbReference type="InterPro" id="IPR028994">
    <property type="entry name" value="Integrin_alpha_N"/>
</dbReference>
<dbReference type="EC" id="2.4.2.31" evidence="12"/>
<feature type="transmembrane region" description="Helical" evidence="14">
    <location>
        <begin position="2043"/>
        <end position="2062"/>
    </location>
</feature>
<keyword evidence="17" id="KW-1185">Reference proteome</keyword>
<dbReference type="Gene3D" id="3.90.176.10">
    <property type="entry name" value="Toxin ADP-ribosyltransferase, Chain A, domain 1"/>
    <property type="match status" value="1"/>
</dbReference>
<dbReference type="PROSITE" id="PS50088">
    <property type="entry name" value="ANK_REPEAT"/>
    <property type="match status" value="3"/>
</dbReference>
<feature type="transmembrane region" description="Helical" evidence="14">
    <location>
        <begin position="388"/>
        <end position="411"/>
    </location>
</feature>
<feature type="transmembrane region" description="Helical" evidence="14">
    <location>
        <begin position="1874"/>
        <end position="1896"/>
    </location>
</feature>
<evidence type="ECO:0000256" key="4">
    <source>
        <dbReference type="ARBA" id="ARBA00022679"/>
    </source>
</evidence>
<feature type="repeat" description="ANK" evidence="11">
    <location>
        <begin position="1676"/>
        <end position="1708"/>
    </location>
</feature>
<dbReference type="Gene3D" id="1.25.40.20">
    <property type="entry name" value="Ankyrin repeat-containing domain"/>
    <property type="match status" value="4"/>
</dbReference>
<organism evidence="16 17">
    <name type="scientific">Adineta ricciae</name>
    <name type="common">Rotifer</name>
    <dbReference type="NCBI Taxonomy" id="249248"/>
    <lineage>
        <taxon>Eukaryota</taxon>
        <taxon>Metazoa</taxon>
        <taxon>Spiralia</taxon>
        <taxon>Gnathifera</taxon>
        <taxon>Rotifera</taxon>
        <taxon>Eurotatoria</taxon>
        <taxon>Bdelloidea</taxon>
        <taxon>Adinetida</taxon>
        <taxon>Adinetidae</taxon>
        <taxon>Adineta</taxon>
    </lineage>
</organism>
<dbReference type="GO" id="GO:0016020">
    <property type="term" value="C:membrane"/>
    <property type="evidence" value="ECO:0007669"/>
    <property type="project" value="UniProtKB-SubCell"/>
</dbReference>
<dbReference type="SUPFAM" id="SSF56399">
    <property type="entry name" value="ADP-ribosylation"/>
    <property type="match status" value="1"/>
</dbReference>
<evidence type="ECO:0000256" key="3">
    <source>
        <dbReference type="ARBA" id="ARBA00022676"/>
    </source>
</evidence>
<evidence type="ECO:0000313" key="16">
    <source>
        <dbReference type="EMBL" id="CAF0828187.1"/>
    </source>
</evidence>
<evidence type="ECO:0000256" key="13">
    <source>
        <dbReference type="SAM" id="MobiDB-lite"/>
    </source>
</evidence>
<dbReference type="Pfam" id="PF01129">
    <property type="entry name" value="ART"/>
    <property type="match status" value="1"/>
</dbReference>
<dbReference type="PROSITE" id="PS50297">
    <property type="entry name" value="ANK_REP_REGION"/>
    <property type="match status" value="2"/>
</dbReference>
<feature type="transmembrane region" description="Helical" evidence="14">
    <location>
        <begin position="2105"/>
        <end position="2128"/>
    </location>
</feature>
<evidence type="ECO:0000256" key="7">
    <source>
        <dbReference type="ARBA" id="ARBA00022729"/>
    </source>
</evidence>
<dbReference type="SUPFAM" id="SSF69318">
    <property type="entry name" value="Integrin alpha N-terminal domain"/>
    <property type="match status" value="3"/>
</dbReference>
<comment type="subcellular location">
    <subcellularLocation>
        <location evidence="1">Membrane</location>
        <topology evidence="1">Multi-pass membrane protein</topology>
    </subcellularLocation>
</comment>
<dbReference type="InterPro" id="IPR000768">
    <property type="entry name" value="ART"/>
</dbReference>
<evidence type="ECO:0000256" key="10">
    <source>
        <dbReference type="ARBA" id="ARBA00047597"/>
    </source>
</evidence>
<dbReference type="InterPro" id="IPR036770">
    <property type="entry name" value="Ankyrin_rpt-contain_sf"/>
</dbReference>
<keyword evidence="12" id="KW-0521">NADP</keyword>
<keyword evidence="12" id="KW-0520">NAD</keyword>
<evidence type="ECO:0000256" key="9">
    <source>
        <dbReference type="ARBA" id="ARBA00023136"/>
    </source>
</evidence>
<dbReference type="Pfam" id="PF13517">
    <property type="entry name" value="FG-GAP_3"/>
    <property type="match status" value="5"/>
</dbReference>
<dbReference type="InterPro" id="IPR013517">
    <property type="entry name" value="FG-GAP"/>
</dbReference>
<feature type="transmembrane region" description="Helical" evidence="14">
    <location>
        <begin position="2006"/>
        <end position="2036"/>
    </location>
</feature>
<dbReference type="GO" id="GO:0005216">
    <property type="term" value="F:monoatomic ion channel activity"/>
    <property type="evidence" value="ECO:0007669"/>
    <property type="project" value="InterPro"/>
</dbReference>
<dbReference type="SMART" id="SM00248">
    <property type="entry name" value="ANK"/>
    <property type="match status" value="15"/>
</dbReference>
<dbReference type="Pfam" id="PF12796">
    <property type="entry name" value="Ank_2"/>
    <property type="match status" value="2"/>
</dbReference>
<dbReference type="SUPFAM" id="SSF48403">
    <property type="entry name" value="Ankyrin repeat"/>
    <property type="match status" value="2"/>
</dbReference>
<dbReference type="Pfam" id="PF13606">
    <property type="entry name" value="Ank_3"/>
    <property type="match status" value="1"/>
</dbReference>
<reference evidence="16" key="1">
    <citation type="submission" date="2021-02" db="EMBL/GenBank/DDBJ databases">
        <authorList>
            <person name="Nowell W R."/>
        </authorList>
    </citation>
    <scope>NUCLEOTIDE SEQUENCE</scope>
</reference>
<feature type="domain" description="Ion transport" evidence="15">
    <location>
        <begin position="1933"/>
        <end position="2130"/>
    </location>
</feature>
<dbReference type="PROSITE" id="PS51996">
    <property type="entry name" value="TR_MART"/>
    <property type="match status" value="1"/>
</dbReference>
<proteinExistence type="inferred from homology"/>
<evidence type="ECO:0000256" key="8">
    <source>
        <dbReference type="ARBA" id="ARBA00022989"/>
    </source>
</evidence>
<evidence type="ECO:0000256" key="6">
    <source>
        <dbReference type="ARBA" id="ARBA00022695"/>
    </source>
</evidence>
<dbReference type="GO" id="GO:0106274">
    <property type="term" value="F:NAD+-protein-arginine ADP-ribosyltransferase activity"/>
    <property type="evidence" value="ECO:0007669"/>
    <property type="project" value="UniProtKB-EC"/>
</dbReference>
<dbReference type="Gene3D" id="2.130.10.130">
    <property type="entry name" value="Integrin alpha, N-terminal"/>
    <property type="match status" value="2"/>
</dbReference>
<evidence type="ECO:0000313" key="17">
    <source>
        <dbReference type="Proteomes" id="UP000663828"/>
    </source>
</evidence>
<keyword evidence="3 12" id="KW-0328">Glycosyltransferase</keyword>
<dbReference type="InterPro" id="IPR005821">
    <property type="entry name" value="Ion_trans_dom"/>
</dbReference>
<evidence type="ECO:0000256" key="2">
    <source>
        <dbReference type="ARBA" id="ARBA00009558"/>
    </source>
</evidence>
<evidence type="ECO:0000259" key="15">
    <source>
        <dbReference type="Pfam" id="PF00520"/>
    </source>
</evidence>
<evidence type="ECO:0000256" key="11">
    <source>
        <dbReference type="PROSITE-ProRule" id="PRU00023"/>
    </source>
</evidence>
<accession>A0A813UMS0</accession>
<dbReference type="Pfam" id="PF00520">
    <property type="entry name" value="Ion_trans"/>
    <property type="match status" value="1"/>
</dbReference>
<dbReference type="Proteomes" id="UP000663828">
    <property type="component" value="Unassembled WGS sequence"/>
</dbReference>
<keyword evidence="9 14" id="KW-0472">Membrane</keyword>
<keyword evidence="4 12" id="KW-0808">Transferase</keyword>
<dbReference type="GO" id="GO:0016779">
    <property type="term" value="F:nucleotidyltransferase activity"/>
    <property type="evidence" value="ECO:0007669"/>
    <property type="project" value="UniProtKB-KW"/>
</dbReference>
<dbReference type="PANTHER" id="PTHR46580">
    <property type="entry name" value="SENSOR KINASE-RELATED"/>
    <property type="match status" value="1"/>
</dbReference>
<protein>
    <recommendedName>
        <fullName evidence="12">NAD(P)(+)--arginine ADP-ribosyltransferase</fullName>
        <ecNumber evidence="12">2.4.2.31</ecNumber>
    </recommendedName>
    <alternativeName>
        <fullName evidence="12">Mono(ADP-ribosyl)transferase</fullName>
    </alternativeName>
</protein>
<feature type="region of interest" description="Disordered" evidence="13">
    <location>
        <begin position="127"/>
        <end position="147"/>
    </location>
</feature>
<feature type="repeat" description="ANK" evidence="11">
    <location>
        <begin position="1317"/>
        <end position="1349"/>
    </location>
</feature>
<evidence type="ECO:0000256" key="1">
    <source>
        <dbReference type="ARBA" id="ARBA00004141"/>
    </source>
</evidence>
<evidence type="ECO:0000256" key="5">
    <source>
        <dbReference type="ARBA" id="ARBA00022692"/>
    </source>
</evidence>
<dbReference type="InterPro" id="IPR002110">
    <property type="entry name" value="Ankyrin_rpt"/>
</dbReference>
<evidence type="ECO:0000256" key="14">
    <source>
        <dbReference type="SAM" id="Phobius"/>
    </source>
</evidence>
<sequence>MDFMHNNHKSKVNPYIESPLDSEVILYRQNEKTKNVRTQTLLTSNTIDQEKDHFRQHVRSKNIRVQTMLTATEFDDQSKNFHRYSRNREIPILSDKVAENNWDNIQQSPSREQRGVDDNSGLIDLSSHQQIANDDTDKPTDTPNPEMESINPIAGYAEEPLLSLAEACEPLTDLLHNMSFYIELALKETPAEPPDSLTVNESAAIRLYTIEWDRPHRSLYSMINYHLKNLDREKLLPYYRYLKLFITALAKLPCVPPLTVWRGVTKNLSTEFPPGTRITWWAFSSTTTEMTVLENNMYLGNQGDRTLFSVEAINGRTIKAHSHFVTEDEILLLPGTHMVVQSQLSPAAQLFIVHLKQVIPEETLLEPPFPGAHIYPKIERPWYRKKKFMIPICALTILIIVGVVVGVVLGTKSNNKSKVIKCTNPFRAGDMYDTGHSPTSLVLGHFRNTRQLDAAVSNSEDNNIGVLVGDGNGRLNKIRGETVSSPTAMISGDFNNDNVTDIIVVNSDEGLIRVLINDGNGMLTATTQYEAGDLPFSIVADDFNGDKRLDLVIIDGDDGYARMFLGNSDGSFSSAEEFYVNGYPTSIAAGDFNNDEILDLVVTNIYDNAVSVLIGLGNGTFDYPLTYPVGYSPYMIITGDFNNDTILDLAVTVQVDNSVNVLLGNKNGTFQDPVSSYATYYPTYLVSGYFNNDTKLDLIVVSTYDDYLTVLFGNNDGSFGSPDEDQYDYDVESKASIVASNEVLYQVKEIVTVGYSPTAVLVTDLNNDGHSDLIVTVSYGSVVIILFGTGYGQFTQQYSYPTGSYPSFVIYQDFNNDKKRDLAVSNGNDNTITILYGYGDGIFRVPLTYSVGVAPNFLVSADFNNDQKLDLAVANINSSTFSVLIGNGSALFLSAVNYSLNATPAAMITADFNSDNKLDLALVMKDSYHIAMFLGDGDGVFKTGSDILVENKPVSLVAADLDRDTKIDLVVVNRNNNSISIYLGYGNGSFHRTTDYVVGKSPASATSSDLDNDGLLDLVVTNTGRNTVTILFGNGDGTFPQQQNETVGKYPNNVITADLNDDNYLDVITTNIGDNTMSVLFGNGSRVFMKQVKYATGVIPAGLAQGDINNDNKVDVVVANSQSEKTRELEDGMKKATHHNFVAVLKEIACTPVPCVPFQILKIFNDLYEGTYNRKECMKRLRESAVANDYCKEDLDEIIQQLEVSHGYSENGIKNLIDFIRKHHSYNKSQITMMLETLNVPDQYTILHYGALFNNVAFCRCLVNEFDCNINLINCDGQTPLHIAARLTDNKRPEHPSSILEYLVTHSKIKMNVQDNNGRTPLHFAVMYNCVGNAKCLIGYGADVDIVDISGATPLHYACRDVKSQKMICLFFNFPHLFSRETQDKKKPIDIMIECNDSETVKHLFNQEHEVVSLLKEQYEDAIYNDSSRLFFACRQTHRSRTIAHLINPHSLMYVDEWSGLSSLMVAVQYRQLECIKQLLRNKYFTQEVFDLATSVSFCTVLHICAKAQDNQITQLLLNSHFMSNTLARTSDISGDTALHVCARVGNIFMTQLLLRYTVGHGSSLLTKKNKEKLIPFHVAVQAGHLDVINEMYLYADSSMVNMCDDQQRTGLHMAAAKGHIQVVDTLLRHQADAHLCDINEWTPLHHAVRCNAERTACITSLVIDSMININALTIRQETPLHIACEHASSKIVKQLIDFDCDLFATNIDGHNCFEVAIEAKNEEVVRYLIEHDHCFNLMRNSQIRTKNHSSCSLFTHQCEVDTPMRKLIRNMPSMALLVLDKCSMTIRTKDTAEHKSIFMYEFLEDQFIVNTWNQHQKSSGSDNNVHGTLYTSNTVDVVMKHPLFLMARYQAYDLMSHPLSSYLLNMKFQKFGIFLYILLLLLYIIYLGLFTTLVLRTHHPATFYNLTDVDFQNDLCYNVSQALRGSSGSKTAVDYILKYVMYLVTSSLLLKNVFSIVEILQTRFFGTFRYWFETVAVLASFVFVYDQNFQMHFTLRCPFQWELGAFGLLLSWLNLLGYIQFIPVVGTYVTMLFVIIKKFLRFSSVLLILISGFAFAFHMVFQNFEPFQNTGYSYIKTAFMISGELDFDDRIHNTETKAYYKITFVIYLLFLVIMTVLVTNLLIGLAVGEIPPLMKQATDDRNRLFYELVAICEVLRCRLMWILRRTDVNDTIAYSYRDLYKKTCFERCSRSPHDRSSTTITDNLLE</sequence>
<comment type="catalytic activity">
    <reaction evidence="10 12">
        <text>L-arginyl-[protein] + NAD(+) = N(omega)-(ADP-D-ribosyl)-L-arginyl-[protein] + nicotinamide + H(+)</text>
        <dbReference type="Rhea" id="RHEA:19149"/>
        <dbReference type="Rhea" id="RHEA-COMP:10532"/>
        <dbReference type="Rhea" id="RHEA-COMP:15087"/>
        <dbReference type="ChEBI" id="CHEBI:15378"/>
        <dbReference type="ChEBI" id="CHEBI:17154"/>
        <dbReference type="ChEBI" id="CHEBI:29965"/>
        <dbReference type="ChEBI" id="CHEBI:57540"/>
        <dbReference type="ChEBI" id="CHEBI:142554"/>
        <dbReference type="EC" id="2.4.2.31"/>
    </reaction>
</comment>
<name>A0A813UMS0_ADIRI</name>
<dbReference type="EMBL" id="CAJNOR010000176">
    <property type="protein sequence ID" value="CAF0828187.1"/>
    <property type="molecule type" value="Genomic_DNA"/>
</dbReference>
<comment type="similarity">
    <text evidence="2 12">Belongs to the Arg-specific ADP-ribosyltransferase family.</text>
</comment>
<keyword evidence="11" id="KW-0040">ANK repeat</keyword>
<gene>
    <name evidence="16" type="ORF">XAT740_LOCUS4319</name>
</gene>
<keyword evidence="5 14" id="KW-0812">Transmembrane</keyword>